<comment type="caution">
    <text evidence="17">The sequence shown here is derived from an EMBL/GenBank/DDBJ whole genome shotgun (WGS) entry which is preliminary data.</text>
</comment>
<dbReference type="GO" id="GO:0004930">
    <property type="term" value="F:G protein-coupled receptor activity"/>
    <property type="evidence" value="ECO:0007669"/>
    <property type="project" value="InterPro"/>
</dbReference>
<dbReference type="Pfam" id="PF00002">
    <property type="entry name" value="7tm_2"/>
    <property type="match status" value="1"/>
</dbReference>
<feature type="domain" description="Ig-like" evidence="16">
    <location>
        <begin position="267"/>
        <end position="380"/>
    </location>
</feature>
<dbReference type="Pfam" id="PF01390">
    <property type="entry name" value="SEA"/>
    <property type="match status" value="1"/>
</dbReference>
<dbReference type="InterPro" id="IPR000082">
    <property type="entry name" value="SEA_dom"/>
</dbReference>
<dbReference type="Gene3D" id="2.60.220.50">
    <property type="match status" value="1"/>
</dbReference>
<feature type="non-terminal residue" evidence="17">
    <location>
        <position position="1"/>
    </location>
</feature>
<dbReference type="InterPro" id="IPR057400">
    <property type="entry name" value="ADGRF3/5_N"/>
</dbReference>
<dbReference type="PANTHER" id="PTHR45813:SF4">
    <property type="entry name" value="ADHESION G PROTEIN-COUPLED RECEPTOR F5"/>
    <property type="match status" value="1"/>
</dbReference>
<comment type="similarity">
    <text evidence="2">Belongs to the G-protein coupled receptor 2 family. Adhesion G-protein coupled receptor (ADGR) subfamily.</text>
</comment>
<evidence type="ECO:0000256" key="12">
    <source>
        <dbReference type="SAM" id="SignalP"/>
    </source>
</evidence>
<dbReference type="Gene3D" id="1.20.1070.10">
    <property type="entry name" value="Rhodopsin 7-helix transmembrane proteins"/>
    <property type="match status" value="1"/>
</dbReference>
<dbReference type="OrthoDB" id="10040049at2759"/>
<dbReference type="Pfam" id="PF01825">
    <property type="entry name" value="GPS"/>
    <property type="match status" value="1"/>
</dbReference>
<evidence type="ECO:0000259" key="13">
    <source>
        <dbReference type="PROSITE" id="PS50024"/>
    </source>
</evidence>
<keyword evidence="4 11" id="KW-0812">Transmembrane</keyword>
<evidence type="ECO:0000256" key="1">
    <source>
        <dbReference type="ARBA" id="ARBA00004651"/>
    </source>
</evidence>
<dbReference type="InterPro" id="IPR008078">
    <property type="entry name" value="GPCR_2_Ig-hepta-like_rcpt"/>
</dbReference>
<dbReference type="InterPro" id="IPR046338">
    <property type="entry name" value="GAIN_dom_sf"/>
</dbReference>
<dbReference type="GO" id="GO:0007166">
    <property type="term" value="P:cell surface receptor signaling pathway"/>
    <property type="evidence" value="ECO:0007669"/>
    <property type="project" value="InterPro"/>
</dbReference>
<dbReference type="InterPro" id="IPR036364">
    <property type="entry name" value="SEA_dom_sf"/>
</dbReference>
<feature type="signal peptide" evidence="12">
    <location>
        <begin position="1"/>
        <end position="20"/>
    </location>
</feature>
<dbReference type="InterPro" id="IPR057244">
    <property type="entry name" value="GAIN_B"/>
</dbReference>
<dbReference type="EMBL" id="VXBZ01005845">
    <property type="protein sequence ID" value="NXP49138.1"/>
    <property type="molecule type" value="Genomic_DNA"/>
</dbReference>
<feature type="domain" description="Ig-like" evidence="16">
    <location>
        <begin position="388"/>
        <end position="484"/>
    </location>
</feature>
<dbReference type="SMART" id="SM00408">
    <property type="entry name" value="IGc2"/>
    <property type="match status" value="2"/>
</dbReference>
<comment type="subcellular location">
    <subcellularLocation>
        <location evidence="1">Cell membrane</location>
        <topology evidence="1">Multi-pass membrane protein</topology>
    </subcellularLocation>
</comment>
<evidence type="ECO:0000259" key="14">
    <source>
        <dbReference type="PROSITE" id="PS50221"/>
    </source>
</evidence>
<keyword evidence="8" id="KW-1015">Disulfide bond</keyword>
<dbReference type="FunFam" id="1.20.1070.10:FF:000058">
    <property type="entry name" value="Adhesion G protein-coupled receptor F5"/>
    <property type="match status" value="1"/>
</dbReference>
<evidence type="ECO:0000259" key="15">
    <source>
        <dbReference type="PROSITE" id="PS50261"/>
    </source>
</evidence>
<evidence type="ECO:0000256" key="10">
    <source>
        <dbReference type="SAM" id="MobiDB-lite"/>
    </source>
</evidence>
<dbReference type="GO" id="GO:0019216">
    <property type="term" value="P:regulation of lipid metabolic process"/>
    <property type="evidence" value="ECO:0007669"/>
    <property type="project" value="TreeGrafter"/>
</dbReference>
<dbReference type="InterPro" id="IPR032471">
    <property type="entry name" value="AGRL2-4_GAIN_subdom_A"/>
</dbReference>
<feature type="domain" description="GAIN-B" evidence="14">
    <location>
        <begin position="856"/>
        <end position="1016"/>
    </location>
</feature>
<evidence type="ECO:0000256" key="11">
    <source>
        <dbReference type="SAM" id="Phobius"/>
    </source>
</evidence>
<evidence type="ECO:0000256" key="4">
    <source>
        <dbReference type="ARBA" id="ARBA00022692"/>
    </source>
</evidence>
<evidence type="ECO:0000256" key="2">
    <source>
        <dbReference type="ARBA" id="ARBA00007343"/>
    </source>
</evidence>
<feature type="transmembrane region" description="Helical" evidence="11">
    <location>
        <begin position="1229"/>
        <end position="1249"/>
    </location>
</feature>
<sequence length="1355" mass="151023">MPSPITTGLHSLFLLVTACCQTSQDSNFHPLLEHVIYTTIGEGSFQSNLRRQSRNVLIFDLPPVEYTIDIEVSIMDSSYLEPIKEYFRNLKLPVSTNISNVEMTVSDINITTVCLPSGENTGCCSCENGYAWPNAVCSDMTTCPSASPAPALLCGYMKEMPFYGPYCEPQAEDICAMGEPTIMNMSVRLDSDFQDDLRDPSSALYKKYKADLEKAFNASYKCLPGFVSATVTDFKPGSVFVIYEVKAGTASFNQIANANRIVPQYLPAMYQLNQTTFIAEVDNQTKFTVRPVVIFEGDTVVLKCEINATCDNITWYHFDQIITATYRYSMDRRFMQTKAMSVSTLKIINIEMKDSGSYRCCFTQRNESNILIYKGTKTVSVSPLHITPNLKDIDVTCDSPEMQTNSLLLSCCVDQPLPALSGGWKVNGEIIITGVSSFSENCTEYKLNISESLCPPEKSGTVTTYTCELRTGQGARKSESIRVTYLRTATVTISSSTYPSVSEGYSFNLTCKSDVSNYDSVSWKIQSGNRTRTVDCVTCIINNKSPAMSVLRVTAATQAWSGTYICTFFQKSVASSANMTITVIPLPLKQNILIDPIEASILCKVPQALKCCINASAMEDYDVTFIVPGNQVQVGKKKEGNVLCYMYNYTETNCNTSEKRMAYCKFINQNGQEVNSERIRLKLISDKEVSCSDSRGIGKEDDILVRSCWEPNNADSFTRGNRTYKCYNKLWKVERDDCLLAPINNLLTSAESLVNSPDAKANLPNYLAELNEKTKTEQDTISTSPANLDAIITILDMISTIPADAEKVTIQNFLFTVDTIVADSTTEAWEELNKEQTVKSSLLLQSVEQFSLNLQPVNNTIPPVSANTLQLQGIVVTENNTDYSKNFQSAENLTANVFIGKTEIKTLTQNSTIVSVMYSKLGRILPRNESEYVNGLLITTSVSSNRSQNFNINMTFAKEFLFLKMPQCVFWNFTLNVNGGGWDNRGCTPTEAKDDIICSCNHLTSFSILMSPDISSQVVFEDYITYVGLAISILSLVICIIIESLVWKYVTNNTTSYMRHVCILNIAISLLIADIWFIVTASISDQKHQMSRDICFVTTFFIHLFYLCVFFWMLSLGLILFYRLVFILHNTSKTAQKAVAFCLGYGCPFVIAVITIAVTLPRNSYTGKDVCWLNWNDSKALLAFVIPALIIVAMNLFITAVVIIKILRPTIGDRSYKQERNSLMQIGKSVAILTPLLGLTWGFGFATIIKNSHRAFHILFALLNALQGLFILVFGTLWDKKIQEALLKRNSTSKWSSQQTKSTSLILVTPMLAMSYPFSRTFNNLCGKTGKYRVSSSEPSSSSSENTSKSYSLLN</sequence>
<dbReference type="SUPFAM" id="SSF48726">
    <property type="entry name" value="Immunoglobulin"/>
    <property type="match status" value="2"/>
</dbReference>
<organism evidence="17 18">
    <name type="scientific">Heliornis fulica</name>
    <name type="common">sungrebe</name>
    <dbReference type="NCBI Taxonomy" id="54369"/>
    <lineage>
        <taxon>Eukaryota</taxon>
        <taxon>Metazoa</taxon>
        <taxon>Chordata</taxon>
        <taxon>Craniata</taxon>
        <taxon>Vertebrata</taxon>
        <taxon>Euteleostomi</taxon>
        <taxon>Archelosauria</taxon>
        <taxon>Archosauria</taxon>
        <taxon>Dinosauria</taxon>
        <taxon>Saurischia</taxon>
        <taxon>Theropoda</taxon>
        <taxon>Coelurosauria</taxon>
        <taxon>Aves</taxon>
        <taxon>Neognathae</taxon>
        <taxon>Neoaves</taxon>
        <taxon>Gruiformes</taxon>
        <taxon>Heliornithidae</taxon>
        <taxon>Heliornis</taxon>
    </lineage>
</organism>
<reference evidence="17 18" key="1">
    <citation type="submission" date="2019-09" db="EMBL/GenBank/DDBJ databases">
        <title>Bird 10,000 Genomes (B10K) Project - Family phase.</title>
        <authorList>
            <person name="Zhang G."/>
        </authorList>
    </citation>
    <scope>NUCLEOTIDE SEQUENCE [LARGE SCALE GENOMIC DNA]</scope>
    <source>
        <strain evidence="17">B10K-DU-001-55</strain>
        <tissue evidence="17">Muscle</tissue>
    </source>
</reference>
<evidence type="ECO:0000259" key="16">
    <source>
        <dbReference type="PROSITE" id="PS50835"/>
    </source>
</evidence>
<dbReference type="PROSITE" id="PS50221">
    <property type="entry name" value="GAIN_B"/>
    <property type="match status" value="1"/>
</dbReference>
<feature type="transmembrane region" description="Helical" evidence="11">
    <location>
        <begin position="1138"/>
        <end position="1160"/>
    </location>
</feature>
<protein>
    <submittedName>
        <fullName evidence="17">AGRF5 protein</fullName>
    </submittedName>
</protein>
<feature type="non-terminal residue" evidence="17">
    <location>
        <position position="1355"/>
    </location>
</feature>
<evidence type="ECO:0000256" key="9">
    <source>
        <dbReference type="ARBA" id="ARBA00023180"/>
    </source>
</evidence>
<feature type="transmembrane region" description="Helical" evidence="11">
    <location>
        <begin position="1023"/>
        <end position="1050"/>
    </location>
</feature>
<dbReference type="SMART" id="SM00303">
    <property type="entry name" value="GPS"/>
    <property type="match status" value="1"/>
</dbReference>
<feature type="compositionally biased region" description="Low complexity" evidence="10">
    <location>
        <begin position="1335"/>
        <end position="1355"/>
    </location>
</feature>
<dbReference type="InterPro" id="IPR007110">
    <property type="entry name" value="Ig-like_dom"/>
</dbReference>
<dbReference type="GO" id="GO:0031410">
    <property type="term" value="C:cytoplasmic vesicle"/>
    <property type="evidence" value="ECO:0007669"/>
    <property type="project" value="TreeGrafter"/>
</dbReference>
<dbReference type="Gene3D" id="2.60.40.10">
    <property type="entry name" value="Immunoglobulins"/>
    <property type="match status" value="2"/>
</dbReference>
<keyword evidence="9" id="KW-0325">Glycoprotein</keyword>
<dbReference type="PROSITE" id="PS50261">
    <property type="entry name" value="G_PROTEIN_RECEP_F2_4"/>
    <property type="match status" value="1"/>
</dbReference>
<dbReference type="Pfam" id="PF16489">
    <property type="entry name" value="GAIN"/>
    <property type="match status" value="1"/>
</dbReference>
<evidence type="ECO:0000256" key="8">
    <source>
        <dbReference type="ARBA" id="ARBA00023157"/>
    </source>
</evidence>
<evidence type="ECO:0000256" key="5">
    <source>
        <dbReference type="ARBA" id="ARBA00022729"/>
    </source>
</evidence>
<dbReference type="Pfam" id="PF25387">
    <property type="entry name" value="ADGRF3_N"/>
    <property type="match status" value="1"/>
</dbReference>
<feature type="chain" id="PRO_5029900978" evidence="12">
    <location>
        <begin position="21"/>
        <end position="1355"/>
    </location>
</feature>
<evidence type="ECO:0000256" key="7">
    <source>
        <dbReference type="ARBA" id="ARBA00023136"/>
    </source>
</evidence>
<feature type="domain" description="Ig-like" evidence="16">
    <location>
        <begin position="489"/>
        <end position="582"/>
    </location>
</feature>
<keyword evidence="5 12" id="KW-0732">Signal</keyword>
<dbReference type="Pfam" id="PF07679">
    <property type="entry name" value="I-set"/>
    <property type="match status" value="1"/>
</dbReference>
<accession>A0A7L2ASM9</accession>
<keyword evidence="6 11" id="KW-1133">Transmembrane helix</keyword>
<feature type="transmembrane region" description="Helical" evidence="11">
    <location>
        <begin position="1062"/>
        <end position="1084"/>
    </location>
</feature>
<dbReference type="SUPFAM" id="SSF82671">
    <property type="entry name" value="SEA domain"/>
    <property type="match status" value="1"/>
</dbReference>
<evidence type="ECO:0000313" key="18">
    <source>
        <dbReference type="Proteomes" id="UP000590868"/>
    </source>
</evidence>
<evidence type="ECO:0000313" key="17">
    <source>
        <dbReference type="EMBL" id="NXP49138.1"/>
    </source>
</evidence>
<dbReference type="PRINTS" id="PR00249">
    <property type="entry name" value="GPCRSECRETIN"/>
</dbReference>
<evidence type="ECO:0000256" key="3">
    <source>
        <dbReference type="ARBA" id="ARBA00022475"/>
    </source>
</evidence>
<dbReference type="InterPro" id="IPR000203">
    <property type="entry name" value="GPS"/>
</dbReference>
<dbReference type="InterPro" id="IPR017981">
    <property type="entry name" value="GPCR_2-like_7TM"/>
</dbReference>
<keyword evidence="3" id="KW-1003">Cell membrane</keyword>
<dbReference type="Proteomes" id="UP000590868">
    <property type="component" value="Unassembled WGS sequence"/>
</dbReference>
<feature type="region of interest" description="Disordered" evidence="10">
    <location>
        <begin position="1333"/>
        <end position="1355"/>
    </location>
</feature>
<dbReference type="PROSITE" id="PS50835">
    <property type="entry name" value="IG_LIKE"/>
    <property type="match status" value="3"/>
</dbReference>
<dbReference type="InterPro" id="IPR013098">
    <property type="entry name" value="Ig_I-set"/>
</dbReference>
<dbReference type="SMART" id="SM00409">
    <property type="entry name" value="IG"/>
    <property type="match status" value="2"/>
</dbReference>
<feature type="domain" description="G-protein coupled receptors family 2 profile 2" evidence="15">
    <location>
        <begin position="1021"/>
        <end position="1279"/>
    </location>
</feature>
<evidence type="ECO:0000256" key="6">
    <source>
        <dbReference type="ARBA" id="ARBA00022989"/>
    </source>
</evidence>
<keyword evidence="7 11" id="KW-0472">Membrane</keyword>
<dbReference type="InterPro" id="IPR013783">
    <property type="entry name" value="Ig-like_fold"/>
</dbReference>
<dbReference type="InterPro" id="IPR036179">
    <property type="entry name" value="Ig-like_dom_sf"/>
</dbReference>
<feature type="transmembrane region" description="Helical" evidence="11">
    <location>
        <begin position="1104"/>
        <end position="1126"/>
    </location>
</feature>
<dbReference type="GO" id="GO:0007189">
    <property type="term" value="P:adenylate cyclase-activating G protein-coupled receptor signaling pathway"/>
    <property type="evidence" value="ECO:0007669"/>
    <property type="project" value="TreeGrafter"/>
</dbReference>
<feature type="domain" description="SEA" evidence="13">
    <location>
        <begin position="177"/>
        <end position="284"/>
    </location>
</feature>
<dbReference type="PROSITE" id="PS50024">
    <property type="entry name" value="SEA"/>
    <property type="match status" value="1"/>
</dbReference>
<dbReference type="GO" id="GO:0006112">
    <property type="term" value="P:energy reserve metabolic process"/>
    <property type="evidence" value="ECO:0007669"/>
    <property type="project" value="TreeGrafter"/>
</dbReference>
<dbReference type="InterPro" id="IPR003598">
    <property type="entry name" value="Ig_sub2"/>
</dbReference>
<keyword evidence="18" id="KW-1185">Reference proteome</keyword>
<dbReference type="InterPro" id="IPR051587">
    <property type="entry name" value="Adhesion_GPCR"/>
</dbReference>
<feature type="transmembrane region" description="Helical" evidence="11">
    <location>
        <begin position="1255"/>
        <end position="1278"/>
    </location>
</feature>
<gene>
    <name evidence="17" type="primary">Adgrf5</name>
    <name evidence="17" type="ORF">HELFUL_R02376</name>
</gene>
<feature type="transmembrane region" description="Helical" evidence="11">
    <location>
        <begin position="1180"/>
        <end position="1208"/>
    </location>
</feature>
<name>A0A7L2ASM9_9GRUI</name>
<dbReference type="PRINTS" id="PR01695">
    <property type="entry name" value="IGHEPTARCPTR"/>
</dbReference>
<dbReference type="InterPro" id="IPR000832">
    <property type="entry name" value="GPCR_2_secretin-like"/>
</dbReference>
<proteinExistence type="inferred from homology"/>
<dbReference type="GO" id="GO:0045444">
    <property type="term" value="P:fat cell differentiation"/>
    <property type="evidence" value="ECO:0007669"/>
    <property type="project" value="TreeGrafter"/>
</dbReference>
<dbReference type="GO" id="GO:0005886">
    <property type="term" value="C:plasma membrane"/>
    <property type="evidence" value="ECO:0007669"/>
    <property type="project" value="UniProtKB-SubCell"/>
</dbReference>
<dbReference type="PANTHER" id="PTHR45813">
    <property type="entry name" value="IG-LIKE DOMAIN-CONTAINING PROTEIN"/>
    <property type="match status" value="1"/>
</dbReference>
<dbReference type="InterPro" id="IPR003599">
    <property type="entry name" value="Ig_sub"/>
</dbReference>